<organism evidence="5 6">
    <name type="scientific">Streptomyces sanglieri</name>
    <dbReference type="NCBI Taxonomy" id="193460"/>
    <lineage>
        <taxon>Bacteria</taxon>
        <taxon>Bacillati</taxon>
        <taxon>Actinomycetota</taxon>
        <taxon>Actinomycetes</taxon>
        <taxon>Kitasatosporales</taxon>
        <taxon>Streptomycetaceae</taxon>
        <taxon>Streptomyces</taxon>
    </lineage>
</organism>
<accession>A0ABW2X6I5</accession>
<evidence type="ECO:0000259" key="4">
    <source>
        <dbReference type="SMART" id="SM01043"/>
    </source>
</evidence>
<keyword evidence="2" id="KW-0805">Transcription regulation</keyword>
<proteinExistence type="predicted"/>
<dbReference type="SMART" id="SM01043">
    <property type="entry name" value="BTAD"/>
    <property type="match status" value="1"/>
</dbReference>
<evidence type="ECO:0000256" key="1">
    <source>
        <dbReference type="ARBA" id="ARBA00023012"/>
    </source>
</evidence>
<dbReference type="InterPro" id="IPR051677">
    <property type="entry name" value="AfsR-DnrI-RedD_regulator"/>
</dbReference>
<dbReference type="SUPFAM" id="SSF48452">
    <property type="entry name" value="TPR-like"/>
    <property type="match status" value="1"/>
</dbReference>
<dbReference type="EMBL" id="JBHTGL010000008">
    <property type="protein sequence ID" value="MFD0627499.1"/>
    <property type="molecule type" value="Genomic_DNA"/>
</dbReference>
<evidence type="ECO:0000313" key="6">
    <source>
        <dbReference type="Proteomes" id="UP001596915"/>
    </source>
</evidence>
<evidence type="ECO:0000256" key="3">
    <source>
        <dbReference type="ARBA" id="ARBA00023163"/>
    </source>
</evidence>
<keyword evidence="1" id="KW-0902">Two-component regulatory system</keyword>
<dbReference type="Pfam" id="PF03704">
    <property type="entry name" value="BTAD"/>
    <property type="match status" value="1"/>
</dbReference>
<dbReference type="CDD" id="cd15831">
    <property type="entry name" value="BTAD"/>
    <property type="match status" value="1"/>
</dbReference>
<dbReference type="Gene3D" id="1.25.40.10">
    <property type="entry name" value="Tetratricopeptide repeat domain"/>
    <property type="match status" value="1"/>
</dbReference>
<protein>
    <submittedName>
        <fullName evidence="5">BTAD domain-containing putative transcriptional regulator</fullName>
    </submittedName>
</protein>
<dbReference type="Proteomes" id="UP001596915">
    <property type="component" value="Unassembled WGS sequence"/>
</dbReference>
<evidence type="ECO:0000256" key="2">
    <source>
        <dbReference type="ARBA" id="ARBA00023015"/>
    </source>
</evidence>
<feature type="domain" description="Bacterial transcriptional activator" evidence="4">
    <location>
        <begin position="58"/>
        <end position="203"/>
    </location>
</feature>
<gene>
    <name evidence="5" type="ORF">ACFQ2K_37405</name>
</gene>
<keyword evidence="6" id="KW-1185">Reference proteome</keyword>
<dbReference type="InterPro" id="IPR011990">
    <property type="entry name" value="TPR-like_helical_dom_sf"/>
</dbReference>
<name>A0ABW2X6I5_9ACTN</name>
<dbReference type="PANTHER" id="PTHR35807">
    <property type="entry name" value="TRANSCRIPTIONAL REGULATOR REDD-RELATED"/>
    <property type="match status" value="1"/>
</dbReference>
<reference evidence="6" key="1">
    <citation type="journal article" date="2019" name="Int. J. Syst. Evol. Microbiol.">
        <title>The Global Catalogue of Microorganisms (GCM) 10K type strain sequencing project: providing services to taxonomists for standard genome sequencing and annotation.</title>
        <authorList>
            <consortium name="The Broad Institute Genomics Platform"/>
            <consortium name="The Broad Institute Genome Sequencing Center for Infectious Disease"/>
            <person name="Wu L."/>
            <person name="Ma J."/>
        </authorList>
    </citation>
    <scope>NUCLEOTIDE SEQUENCE [LARGE SCALE GENOMIC DNA]</scope>
    <source>
        <strain evidence="6">JCM 12607</strain>
    </source>
</reference>
<dbReference type="InterPro" id="IPR005158">
    <property type="entry name" value="BTAD"/>
</dbReference>
<sequence>MTALTTLHTYIYQLRKAIPVRRATDAGPGEPAPTGTQQPQWLRTAYAGYVADIPPESIDLRQFESLAVQGKQALDRGVMAEAAGLLRAAQSCWRGPFAADVRHGRALSAYATKLDEEWLRVVEQAIEAEMALGLHREVLGELRQLVMEHPFSEGLYQQLMLALYRSDRRFDAIQEYQCLRRNMVDELGLEPSRAVRQLHEAILNSDPSLDFRYADRPRPRQHSDWSAH</sequence>
<keyword evidence="3" id="KW-0804">Transcription</keyword>
<evidence type="ECO:0000313" key="5">
    <source>
        <dbReference type="EMBL" id="MFD0627499.1"/>
    </source>
</evidence>
<dbReference type="PANTHER" id="PTHR35807:SF1">
    <property type="entry name" value="TRANSCRIPTIONAL REGULATOR REDD"/>
    <property type="match status" value="1"/>
</dbReference>
<comment type="caution">
    <text evidence="5">The sequence shown here is derived from an EMBL/GenBank/DDBJ whole genome shotgun (WGS) entry which is preliminary data.</text>
</comment>